<reference evidence="1 2" key="1">
    <citation type="submission" date="2023-01" db="EMBL/GenBank/DDBJ databases">
        <title>Analysis of 21 Apiospora genomes using comparative genomics revels a genus with tremendous synthesis potential of carbohydrate active enzymes and secondary metabolites.</title>
        <authorList>
            <person name="Sorensen T."/>
        </authorList>
    </citation>
    <scope>NUCLEOTIDE SEQUENCE [LARGE SCALE GENOMIC DNA]</scope>
    <source>
        <strain evidence="1 2">CBS 24483</strain>
    </source>
</reference>
<name>A0ABR1QQ22_9PEZI</name>
<protein>
    <submittedName>
        <fullName evidence="1">Uncharacterized protein</fullName>
    </submittedName>
</protein>
<sequence length="705" mass="80903">MASFFFYALSSDPRQTSLIRLLRTLLYYMLSESAALAKILFLSQWTKALSQPKVNSTYEILDDNVRTAYKLLANHHSSDVANEYCFCFFIDGLDEYQVTISVDHRELRTLGTLTPSDRVQFNHLVFILCFLESLPSEAKKCLWIELRDFYFLGDYEADQTFAEDGRFFERQPEPAHQRRIRAQKQLRAISKGLIEIIGLEPHGLHYAWDRLSFIHRSVRDYLKQIDVWTAMYDNQCNEVELISQLKLAGLKQYWWDATGVEMHKTSERMIEELNIQHQSEMIACLLHQRRMKNLDVPPYGFLHSLDSIPGLSVGNSIKRAGPYSTFHVSVWEGRVIDYEVSHLSRVQEKEYPPISSPSLVLVDIDEESDPGFQYSAHSEALISPLLSEVYLGRLEYPLWRVNGNCGTPLETDKLATLVYCAIGQILGRTAAISNVKDGRRTEEDTELLSSTAVLFLHELFQHQAIPTSLHVQMAFGAEHGFIRIAAEEQLLSIWQHFLCWWITAAAACGDFHGLQGGSHGCREPHCKYSHWSLRNSRASRLRLGSVLQAFICGGADLLQFVKIEWLHASLSLSEDWWHAYGLEIITNDGKVLRAKVNIKIMTHLGRQGKYSWQYPATANPKEWESIGGYPYLQPDQWWSHLYEHSPTGQRAGAKPKEDEDPSELFKFPETHMSIRDWIASSHQPDKEDLLRLIDEKLQDSAEVST</sequence>
<organism evidence="1 2">
    <name type="scientific">Apiospora aurea</name>
    <dbReference type="NCBI Taxonomy" id="335848"/>
    <lineage>
        <taxon>Eukaryota</taxon>
        <taxon>Fungi</taxon>
        <taxon>Dikarya</taxon>
        <taxon>Ascomycota</taxon>
        <taxon>Pezizomycotina</taxon>
        <taxon>Sordariomycetes</taxon>
        <taxon>Xylariomycetidae</taxon>
        <taxon>Amphisphaeriales</taxon>
        <taxon>Apiosporaceae</taxon>
        <taxon>Apiospora</taxon>
    </lineage>
</organism>
<gene>
    <name evidence="1" type="ORF">PG986_002872</name>
</gene>
<evidence type="ECO:0000313" key="2">
    <source>
        <dbReference type="Proteomes" id="UP001391051"/>
    </source>
</evidence>
<proteinExistence type="predicted"/>
<keyword evidence="2" id="KW-1185">Reference proteome</keyword>
<dbReference type="EMBL" id="JAQQWE010000002">
    <property type="protein sequence ID" value="KAK7962047.1"/>
    <property type="molecule type" value="Genomic_DNA"/>
</dbReference>
<dbReference type="Proteomes" id="UP001391051">
    <property type="component" value="Unassembled WGS sequence"/>
</dbReference>
<dbReference type="GeneID" id="92072156"/>
<accession>A0ABR1QQ22</accession>
<evidence type="ECO:0000313" key="1">
    <source>
        <dbReference type="EMBL" id="KAK7962047.1"/>
    </source>
</evidence>
<dbReference type="RefSeq" id="XP_066704158.1">
    <property type="nucleotide sequence ID" value="XM_066839094.1"/>
</dbReference>
<comment type="caution">
    <text evidence="1">The sequence shown here is derived from an EMBL/GenBank/DDBJ whole genome shotgun (WGS) entry which is preliminary data.</text>
</comment>